<keyword evidence="3" id="KW-1185">Reference proteome</keyword>
<dbReference type="Proteomes" id="UP000601768">
    <property type="component" value="Unassembled WGS sequence"/>
</dbReference>
<dbReference type="SUPFAM" id="SSF51182">
    <property type="entry name" value="RmlC-like cupins"/>
    <property type="match status" value="1"/>
</dbReference>
<gene>
    <name evidence="2" type="ORF">H8B19_00975</name>
</gene>
<evidence type="ECO:0000313" key="2">
    <source>
        <dbReference type="EMBL" id="MBC3764434.1"/>
    </source>
</evidence>
<dbReference type="EMBL" id="JACNEP010000001">
    <property type="protein sequence ID" value="MBC3764434.1"/>
    <property type="molecule type" value="Genomic_DNA"/>
</dbReference>
<sequence>MANHHPTDDLLIRHSAGQLPNALGIIVACHIEQCTQCQQKIAVYDQLGGELLVQNDELSPANLSVKADLLEDTLAKLDQPLPDEKTIQPVSDSAIPGPLRRFIPCKLSQIKWRGFAKGIKEISLGFSNGHYSAKLYKISPNKLLPVHTHKGNEFTFVMQGSFSDNAGCYRAGDFIQTDPSIIHQPKASDYQACICFAVTDAPLKFTGLFTRLLNPFLR</sequence>
<organism evidence="2 3">
    <name type="scientific">Neptunicella marina</name>
    <dbReference type="NCBI Taxonomy" id="2125989"/>
    <lineage>
        <taxon>Bacteria</taxon>
        <taxon>Pseudomonadati</taxon>
        <taxon>Pseudomonadota</taxon>
        <taxon>Gammaproteobacteria</taxon>
        <taxon>Alteromonadales</taxon>
        <taxon>Alteromonadaceae</taxon>
        <taxon>Neptunicella</taxon>
    </lineage>
</organism>
<dbReference type="NCBIfam" id="TIGR02451">
    <property type="entry name" value="anti_sig_ChrR"/>
    <property type="match status" value="1"/>
</dbReference>
<reference evidence="2" key="2">
    <citation type="submission" date="2020-08" db="EMBL/GenBank/DDBJ databases">
        <authorList>
            <person name="Lai Q."/>
        </authorList>
    </citation>
    <scope>NUCLEOTIDE SEQUENCE</scope>
    <source>
        <strain evidence="2">S27-2</strain>
    </source>
</reference>
<dbReference type="Pfam" id="PF12973">
    <property type="entry name" value="Cupin_7"/>
    <property type="match status" value="1"/>
</dbReference>
<dbReference type="Gene3D" id="1.10.10.1320">
    <property type="entry name" value="Anti-sigma factor, zinc-finger domain"/>
    <property type="match status" value="1"/>
</dbReference>
<dbReference type="InterPro" id="IPR025979">
    <property type="entry name" value="ChrR-like_cupin_dom"/>
</dbReference>
<dbReference type="InterPro" id="IPR041916">
    <property type="entry name" value="Anti_sigma_zinc_sf"/>
</dbReference>
<name>A0A8J6IPP1_9ALTE</name>
<dbReference type="RefSeq" id="WP_186504907.1">
    <property type="nucleotide sequence ID" value="NZ_JACNEP010000001.1"/>
</dbReference>
<dbReference type="InterPro" id="IPR014710">
    <property type="entry name" value="RmlC-like_jellyroll"/>
</dbReference>
<comment type="caution">
    <text evidence="2">The sequence shown here is derived from an EMBL/GenBank/DDBJ whole genome shotgun (WGS) entry which is preliminary data.</text>
</comment>
<evidence type="ECO:0000259" key="1">
    <source>
        <dbReference type="Pfam" id="PF12973"/>
    </source>
</evidence>
<reference evidence="2" key="1">
    <citation type="journal article" date="2018" name="Int. J. Syst. Evol. Microbiol.">
        <title>Neptunicella marina gen. nov., sp. nov., isolated from surface seawater.</title>
        <authorList>
            <person name="Liu X."/>
            <person name="Lai Q."/>
            <person name="Du Y."/>
            <person name="Zhang X."/>
            <person name="Liu Z."/>
            <person name="Sun F."/>
            <person name="Shao Z."/>
        </authorList>
    </citation>
    <scope>NUCLEOTIDE SEQUENCE</scope>
    <source>
        <strain evidence="2">S27-2</strain>
    </source>
</reference>
<accession>A0A8J6IPP1</accession>
<protein>
    <submittedName>
        <fullName evidence="2">Cupin domain-containing protein</fullName>
    </submittedName>
</protein>
<dbReference type="AlphaFoldDB" id="A0A8J6IPP1"/>
<dbReference type="InterPro" id="IPR012807">
    <property type="entry name" value="Anti-sigma_ChrR"/>
</dbReference>
<dbReference type="CDD" id="cd20301">
    <property type="entry name" value="cupin_ChrR"/>
    <property type="match status" value="1"/>
</dbReference>
<feature type="domain" description="ChrR-like cupin" evidence="1">
    <location>
        <begin position="105"/>
        <end position="199"/>
    </location>
</feature>
<evidence type="ECO:0000313" key="3">
    <source>
        <dbReference type="Proteomes" id="UP000601768"/>
    </source>
</evidence>
<dbReference type="InterPro" id="IPR011051">
    <property type="entry name" value="RmlC_Cupin_sf"/>
</dbReference>
<dbReference type="Gene3D" id="2.60.120.10">
    <property type="entry name" value="Jelly Rolls"/>
    <property type="match status" value="1"/>
</dbReference>
<proteinExistence type="predicted"/>